<evidence type="ECO:0000256" key="1">
    <source>
        <dbReference type="ARBA" id="ARBA00022527"/>
    </source>
</evidence>
<keyword evidence="8" id="KW-1185">Reference proteome</keyword>
<dbReference type="EMBL" id="JAZHXJ010000744">
    <property type="protein sequence ID" value="KAL1852410.1"/>
    <property type="molecule type" value="Genomic_DNA"/>
</dbReference>
<dbReference type="SMART" id="SM00220">
    <property type="entry name" value="S_TKc"/>
    <property type="match status" value="1"/>
</dbReference>
<keyword evidence="4" id="KW-0418">Kinase</keyword>
<gene>
    <name evidence="7" type="ORF">VTK73DRAFT_9224</name>
</gene>
<evidence type="ECO:0000256" key="3">
    <source>
        <dbReference type="ARBA" id="ARBA00022741"/>
    </source>
</evidence>
<organism evidence="7 8">
    <name type="scientific">Phialemonium thermophilum</name>
    <dbReference type="NCBI Taxonomy" id="223376"/>
    <lineage>
        <taxon>Eukaryota</taxon>
        <taxon>Fungi</taxon>
        <taxon>Dikarya</taxon>
        <taxon>Ascomycota</taxon>
        <taxon>Pezizomycotina</taxon>
        <taxon>Sordariomycetes</taxon>
        <taxon>Sordariomycetidae</taxon>
        <taxon>Cephalothecales</taxon>
        <taxon>Cephalothecaceae</taxon>
        <taxon>Phialemonium</taxon>
    </lineage>
</organism>
<keyword evidence="5" id="KW-0067">ATP-binding</keyword>
<keyword evidence="3" id="KW-0547">Nucleotide-binding</keyword>
<evidence type="ECO:0000256" key="2">
    <source>
        <dbReference type="ARBA" id="ARBA00022679"/>
    </source>
</evidence>
<dbReference type="PANTHER" id="PTHR45646:SF11">
    <property type="entry name" value="SERINE_THREONINE-PROTEIN KINASE DOA"/>
    <property type="match status" value="1"/>
</dbReference>
<dbReference type="InterPro" id="IPR011009">
    <property type="entry name" value="Kinase-like_dom_sf"/>
</dbReference>
<evidence type="ECO:0000256" key="5">
    <source>
        <dbReference type="ARBA" id="ARBA00022840"/>
    </source>
</evidence>
<dbReference type="Gene3D" id="1.10.510.10">
    <property type="entry name" value="Transferase(Phosphotransferase) domain 1"/>
    <property type="match status" value="1"/>
</dbReference>
<dbReference type="Proteomes" id="UP001586593">
    <property type="component" value="Unassembled WGS sequence"/>
</dbReference>
<dbReference type="Pfam" id="PF00069">
    <property type="entry name" value="Pkinase"/>
    <property type="match status" value="1"/>
</dbReference>
<sequence length="305" mass="34860">MHAMDLCHGDLTPSNMATRLARPLDLLEAGDLNRMLGEPRTEDVEHLFVETPSPAPRYLVDPIDLTLLPPDYLSTRICVLDFDHLYSCASPPQRLSGIPPQFLAPETIFELRYGPPADIWAFGCVLFRLRTSEDPFSTVECPSDAVQEMLGVLGELPVQWRTVRFDTATGHPIRGESDSGIEWHDFRDDGSGWMTLTPLEDMVDEILVPRTPESVETGLEKLALYLPRDVWLWGQENGEKDKFVAKHMRRIGKDDARLFSDLLRKIFDYDYQRRISARDILKHEWLRWVDGAALSFPHNAERSQS</sequence>
<dbReference type="PANTHER" id="PTHR45646">
    <property type="entry name" value="SERINE/THREONINE-PROTEIN KINASE DOA-RELATED"/>
    <property type="match status" value="1"/>
</dbReference>
<protein>
    <recommendedName>
        <fullName evidence="6">Protein kinase domain-containing protein</fullName>
    </recommendedName>
</protein>
<evidence type="ECO:0000259" key="6">
    <source>
        <dbReference type="PROSITE" id="PS50011"/>
    </source>
</evidence>
<evidence type="ECO:0000313" key="7">
    <source>
        <dbReference type="EMBL" id="KAL1852410.1"/>
    </source>
</evidence>
<dbReference type="InterPro" id="IPR051175">
    <property type="entry name" value="CLK_kinases"/>
</dbReference>
<keyword evidence="2" id="KW-0808">Transferase</keyword>
<dbReference type="SUPFAM" id="SSF56112">
    <property type="entry name" value="Protein kinase-like (PK-like)"/>
    <property type="match status" value="1"/>
</dbReference>
<dbReference type="PROSITE" id="PS50011">
    <property type="entry name" value="PROTEIN_KINASE_DOM"/>
    <property type="match status" value="1"/>
</dbReference>
<keyword evidence="1" id="KW-0723">Serine/threonine-protein kinase</keyword>
<comment type="caution">
    <text evidence="7">The sequence shown here is derived from an EMBL/GenBank/DDBJ whole genome shotgun (WGS) entry which is preliminary data.</text>
</comment>
<name>A0ABR3W3Q5_9PEZI</name>
<evidence type="ECO:0000313" key="8">
    <source>
        <dbReference type="Proteomes" id="UP001586593"/>
    </source>
</evidence>
<evidence type="ECO:0000256" key="4">
    <source>
        <dbReference type="ARBA" id="ARBA00022777"/>
    </source>
</evidence>
<proteinExistence type="predicted"/>
<dbReference type="InterPro" id="IPR000719">
    <property type="entry name" value="Prot_kinase_dom"/>
</dbReference>
<accession>A0ABR3W3Q5</accession>
<reference evidence="7 8" key="1">
    <citation type="journal article" date="2024" name="Commun. Biol.">
        <title>Comparative genomic analysis of thermophilic fungi reveals convergent evolutionary adaptations and gene losses.</title>
        <authorList>
            <person name="Steindorff A.S."/>
            <person name="Aguilar-Pontes M.V."/>
            <person name="Robinson A.J."/>
            <person name="Andreopoulos B."/>
            <person name="LaButti K."/>
            <person name="Kuo A."/>
            <person name="Mondo S."/>
            <person name="Riley R."/>
            <person name="Otillar R."/>
            <person name="Haridas S."/>
            <person name="Lipzen A."/>
            <person name="Grimwood J."/>
            <person name="Schmutz J."/>
            <person name="Clum A."/>
            <person name="Reid I.D."/>
            <person name="Moisan M.C."/>
            <person name="Butler G."/>
            <person name="Nguyen T.T.M."/>
            <person name="Dewar K."/>
            <person name="Conant G."/>
            <person name="Drula E."/>
            <person name="Henrissat B."/>
            <person name="Hansel C."/>
            <person name="Singer S."/>
            <person name="Hutchinson M.I."/>
            <person name="de Vries R.P."/>
            <person name="Natvig D.O."/>
            <person name="Powell A.J."/>
            <person name="Tsang A."/>
            <person name="Grigoriev I.V."/>
        </authorList>
    </citation>
    <scope>NUCLEOTIDE SEQUENCE [LARGE SCALE GENOMIC DNA]</scope>
    <source>
        <strain evidence="7 8">ATCC 24622</strain>
    </source>
</reference>
<feature type="domain" description="Protein kinase" evidence="6">
    <location>
        <begin position="1"/>
        <end position="286"/>
    </location>
</feature>